<keyword evidence="8" id="KW-1185">Reference proteome</keyword>
<dbReference type="AlphaFoldDB" id="A0A5J5G8N9"/>
<evidence type="ECO:0000256" key="1">
    <source>
        <dbReference type="ARBA" id="ARBA00004651"/>
    </source>
</evidence>
<keyword evidence="5 6" id="KW-0472">Membrane</keyword>
<dbReference type="RefSeq" id="WP_150458542.1">
    <property type="nucleotide sequence ID" value="NZ_VYKK01000015.1"/>
</dbReference>
<feature type="transmembrane region" description="Helical" evidence="6">
    <location>
        <begin position="377"/>
        <end position="401"/>
    </location>
</feature>
<evidence type="ECO:0000313" key="8">
    <source>
        <dbReference type="Proteomes" id="UP000367750"/>
    </source>
</evidence>
<protein>
    <submittedName>
        <fullName evidence="7">Oligosaccharide flippase family protein</fullName>
    </submittedName>
</protein>
<feature type="transmembrane region" description="Helical" evidence="6">
    <location>
        <begin position="12"/>
        <end position="35"/>
    </location>
</feature>
<feature type="transmembrane region" description="Helical" evidence="6">
    <location>
        <begin position="439"/>
        <end position="458"/>
    </location>
</feature>
<organism evidence="7 8">
    <name type="scientific">Paenibacillus spiritus</name>
    <dbReference type="NCBI Taxonomy" id="2496557"/>
    <lineage>
        <taxon>Bacteria</taxon>
        <taxon>Bacillati</taxon>
        <taxon>Bacillota</taxon>
        <taxon>Bacilli</taxon>
        <taxon>Bacillales</taxon>
        <taxon>Paenibacillaceae</taxon>
        <taxon>Paenibacillus</taxon>
    </lineage>
</organism>
<dbReference type="EMBL" id="VYKK01000015">
    <property type="protein sequence ID" value="KAA9004190.1"/>
    <property type="molecule type" value="Genomic_DNA"/>
</dbReference>
<proteinExistence type="predicted"/>
<feature type="transmembrane region" description="Helical" evidence="6">
    <location>
        <begin position="470"/>
        <end position="487"/>
    </location>
</feature>
<feature type="transmembrane region" description="Helical" evidence="6">
    <location>
        <begin position="262"/>
        <end position="286"/>
    </location>
</feature>
<comment type="caution">
    <text evidence="7">The sequence shown here is derived from an EMBL/GenBank/DDBJ whole genome shotgun (WGS) entry which is preliminary data.</text>
</comment>
<dbReference type="Proteomes" id="UP000367750">
    <property type="component" value="Unassembled WGS sequence"/>
</dbReference>
<accession>A0A5J5G8N9</accession>
<dbReference type="OrthoDB" id="9775950at2"/>
<comment type="subcellular location">
    <subcellularLocation>
        <location evidence="1">Cell membrane</location>
        <topology evidence="1">Multi-pass membrane protein</topology>
    </subcellularLocation>
</comment>
<dbReference type="Pfam" id="PF01943">
    <property type="entry name" value="Polysacc_synt"/>
    <property type="match status" value="1"/>
</dbReference>
<evidence type="ECO:0000256" key="5">
    <source>
        <dbReference type="ARBA" id="ARBA00023136"/>
    </source>
</evidence>
<reference evidence="7 8" key="1">
    <citation type="submission" date="2019-09" db="EMBL/GenBank/DDBJ databases">
        <title>Bacillus ochoae sp. nov., Paenibacillus whitsoniae sp. nov., Paenibacillus spiritus sp. nov. Isolated from the Mars Exploration Rover during spacecraft assembly.</title>
        <authorList>
            <person name="Seuylemezian A."/>
            <person name="Vaishampayan P."/>
        </authorList>
    </citation>
    <scope>NUCLEOTIDE SEQUENCE [LARGE SCALE GENOMIC DNA]</scope>
    <source>
        <strain evidence="7 8">MER_111</strain>
    </source>
</reference>
<name>A0A5J5G8N9_9BACL</name>
<feature type="transmembrane region" description="Helical" evidence="6">
    <location>
        <begin position="214"/>
        <end position="235"/>
    </location>
</feature>
<dbReference type="PANTHER" id="PTHR30250:SF21">
    <property type="entry name" value="LIPID II FLIPPASE MURJ"/>
    <property type="match status" value="1"/>
</dbReference>
<gene>
    <name evidence="7" type="ORF">F4V43_12405</name>
</gene>
<feature type="transmembrane region" description="Helical" evidence="6">
    <location>
        <begin position="407"/>
        <end position="427"/>
    </location>
</feature>
<evidence type="ECO:0000256" key="2">
    <source>
        <dbReference type="ARBA" id="ARBA00022475"/>
    </source>
</evidence>
<evidence type="ECO:0000256" key="3">
    <source>
        <dbReference type="ARBA" id="ARBA00022692"/>
    </source>
</evidence>
<keyword evidence="3 6" id="KW-0812">Transmembrane</keyword>
<feature type="transmembrane region" description="Helical" evidence="6">
    <location>
        <begin position="350"/>
        <end position="370"/>
    </location>
</feature>
<evidence type="ECO:0000313" key="7">
    <source>
        <dbReference type="EMBL" id="KAA9004190.1"/>
    </source>
</evidence>
<dbReference type="GO" id="GO:0005886">
    <property type="term" value="C:plasma membrane"/>
    <property type="evidence" value="ECO:0007669"/>
    <property type="project" value="UniProtKB-SubCell"/>
</dbReference>
<evidence type="ECO:0000256" key="4">
    <source>
        <dbReference type="ARBA" id="ARBA00022989"/>
    </source>
</evidence>
<feature type="transmembrane region" description="Helical" evidence="6">
    <location>
        <begin position="78"/>
        <end position="99"/>
    </location>
</feature>
<feature type="transmembrane region" description="Helical" evidence="6">
    <location>
        <begin position="158"/>
        <end position="176"/>
    </location>
</feature>
<sequence length="494" mass="54081">MRIPRLLKQWAIRAGAMLAVKLIGLVGRVILTRIIGAEGIGLYQIAYSFYGFLLMLTSGFPTTLAMATAKGPKQGWRVLIRVSQCLILCCGLLSLAVFWCRKDIAVLLGNAELEYAIHSLALSLFAVPLLGLVRGYLQGMKQFGIIALSEIVEQSVRFLCMLLLIGQFLSLGVAQAMGYGLYGTFAGAFISFSLLTLFISVNKDKMPSNRTGDAFITLSWFAKTSLAISATRLFVPLSEFLDALIVPNRLIAAGYSAAESTAIYGVVYGMAVLVVYAPTLFTGALSHILTSHMVAESQRGKNVTFMALCRTAFSTSWIWGGVTGLFLFVYAEELSFYIFHTDSASQVIRLLAWIPLIVGFREVSTSVLWAEDIRKNPFLGLLTGIACSIVCQFTLVGIPGFGYKGAAIAILVLEGMATLWNLSVLRNKQITVAGMAKPLLMDLAFGLLVLLGIIHFFHPQSGSLLSLWRFVQVIVVYFTASGIYMYYRGVRKFM</sequence>
<keyword evidence="2" id="KW-1003">Cell membrane</keyword>
<feature type="transmembrane region" description="Helical" evidence="6">
    <location>
        <begin position="307"/>
        <end position="330"/>
    </location>
</feature>
<feature type="transmembrane region" description="Helical" evidence="6">
    <location>
        <begin position="47"/>
        <end position="66"/>
    </location>
</feature>
<feature type="transmembrane region" description="Helical" evidence="6">
    <location>
        <begin position="115"/>
        <end position="137"/>
    </location>
</feature>
<dbReference type="InterPro" id="IPR002797">
    <property type="entry name" value="Polysacc_synth"/>
</dbReference>
<dbReference type="PANTHER" id="PTHR30250">
    <property type="entry name" value="PST FAMILY PREDICTED COLANIC ACID TRANSPORTER"/>
    <property type="match status" value="1"/>
</dbReference>
<feature type="transmembrane region" description="Helical" evidence="6">
    <location>
        <begin position="182"/>
        <end position="202"/>
    </location>
</feature>
<keyword evidence="4 6" id="KW-1133">Transmembrane helix</keyword>
<evidence type="ECO:0000256" key="6">
    <source>
        <dbReference type="SAM" id="Phobius"/>
    </source>
</evidence>
<dbReference type="InterPro" id="IPR050833">
    <property type="entry name" value="Poly_Biosynth_Transport"/>
</dbReference>